<accession>A0A5A9NHN3</accession>
<evidence type="ECO:0000256" key="1">
    <source>
        <dbReference type="SAM" id="MobiDB-lite"/>
    </source>
</evidence>
<dbReference type="Proteomes" id="UP000324632">
    <property type="component" value="Chromosome 19"/>
</dbReference>
<reference evidence="3 4" key="1">
    <citation type="journal article" date="2019" name="Mol. Ecol. Resour.">
        <title>Chromosome-level genome assembly of Triplophysa tibetana, a fish adapted to the harsh high-altitude environment of the Tibetan Plateau.</title>
        <authorList>
            <person name="Yang X."/>
            <person name="Liu H."/>
            <person name="Ma Z."/>
            <person name="Zou Y."/>
            <person name="Zou M."/>
            <person name="Mao Y."/>
            <person name="Li X."/>
            <person name="Wang H."/>
            <person name="Chen T."/>
            <person name="Wang W."/>
            <person name="Yang R."/>
        </authorList>
    </citation>
    <scope>NUCLEOTIDE SEQUENCE [LARGE SCALE GENOMIC DNA]</scope>
    <source>
        <strain evidence="3">TTIB1903HZAU</strain>
        <tissue evidence="3">Muscle</tissue>
    </source>
</reference>
<sequence>MWKEARPVKARMGCAEWKSLALCGLVFVLTVVQSSDGPGIRLPIMPSGRGVNMPAFVFTVFHQPSSLMRAIREENSGSGADRSARSGYESSSPPGFLRHKLQQFSFVWPSRQMLQSYFSGECISDVICKIDGKKCAADSAPHRELLERSGPSVPRLMQSE</sequence>
<dbReference type="EMBL" id="SOYY01000019">
    <property type="protein sequence ID" value="KAA0707987.1"/>
    <property type="molecule type" value="Genomic_DNA"/>
</dbReference>
<keyword evidence="2" id="KW-0732">Signal</keyword>
<evidence type="ECO:0000313" key="3">
    <source>
        <dbReference type="EMBL" id="KAA0707987.1"/>
    </source>
</evidence>
<comment type="caution">
    <text evidence="3">The sequence shown here is derived from an EMBL/GenBank/DDBJ whole genome shotgun (WGS) entry which is preliminary data.</text>
</comment>
<feature type="region of interest" description="Disordered" evidence="1">
    <location>
        <begin position="73"/>
        <end position="94"/>
    </location>
</feature>
<feature type="chain" id="PRO_5022780098" evidence="2">
    <location>
        <begin position="35"/>
        <end position="160"/>
    </location>
</feature>
<evidence type="ECO:0000256" key="2">
    <source>
        <dbReference type="SAM" id="SignalP"/>
    </source>
</evidence>
<dbReference type="AlphaFoldDB" id="A0A5A9NHN3"/>
<protein>
    <submittedName>
        <fullName evidence="3">Uncharacterized protein</fullName>
    </submittedName>
</protein>
<name>A0A5A9NHN3_9TELE</name>
<feature type="compositionally biased region" description="Low complexity" evidence="1">
    <location>
        <begin position="76"/>
        <end position="87"/>
    </location>
</feature>
<feature type="signal peptide" evidence="2">
    <location>
        <begin position="1"/>
        <end position="34"/>
    </location>
</feature>
<keyword evidence="4" id="KW-1185">Reference proteome</keyword>
<evidence type="ECO:0000313" key="4">
    <source>
        <dbReference type="Proteomes" id="UP000324632"/>
    </source>
</evidence>
<organism evidence="3 4">
    <name type="scientific">Triplophysa tibetana</name>
    <dbReference type="NCBI Taxonomy" id="1572043"/>
    <lineage>
        <taxon>Eukaryota</taxon>
        <taxon>Metazoa</taxon>
        <taxon>Chordata</taxon>
        <taxon>Craniata</taxon>
        <taxon>Vertebrata</taxon>
        <taxon>Euteleostomi</taxon>
        <taxon>Actinopterygii</taxon>
        <taxon>Neopterygii</taxon>
        <taxon>Teleostei</taxon>
        <taxon>Ostariophysi</taxon>
        <taxon>Cypriniformes</taxon>
        <taxon>Nemacheilidae</taxon>
        <taxon>Triplophysa</taxon>
    </lineage>
</organism>
<gene>
    <name evidence="3" type="ORF">E1301_Tti009535</name>
</gene>
<feature type="region of interest" description="Disordered" evidence="1">
    <location>
        <begin position="139"/>
        <end position="160"/>
    </location>
</feature>
<proteinExistence type="predicted"/>